<proteinExistence type="predicted"/>
<dbReference type="InterPro" id="IPR009057">
    <property type="entry name" value="Homeodomain-like_sf"/>
</dbReference>
<sequence length="223" mass="24529">MSDDVKARRYDASGRQAAAVETRRRILAAASERFLADGYAATTVAVVARQAGVSVDTVYASVGPKPALFRELVELALSGTDRPVEGGAREYAVRMRAEPSATGKLAIYADAVSELQGRVAPLFLVLRDAASAHPDLAQVWREITERRARNMRRLAADLASTGELREDLTLDEVADVVWTTNGAEHYAMLVRDRGWSTERFRWWLLDSWQRLLLKDVPAASAGS</sequence>
<dbReference type="Proteomes" id="UP000198504">
    <property type="component" value="Unassembled WGS sequence"/>
</dbReference>
<evidence type="ECO:0000256" key="1">
    <source>
        <dbReference type="ARBA" id="ARBA00023125"/>
    </source>
</evidence>
<dbReference type="GO" id="GO:0000976">
    <property type="term" value="F:transcription cis-regulatory region binding"/>
    <property type="evidence" value="ECO:0007669"/>
    <property type="project" value="TreeGrafter"/>
</dbReference>
<dbReference type="SUPFAM" id="SSF48498">
    <property type="entry name" value="Tetracyclin repressor-like, C-terminal domain"/>
    <property type="match status" value="1"/>
</dbReference>
<evidence type="ECO:0000313" key="5">
    <source>
        <dbReference type="Proteomes" id="UP000198504"/>
    </source>
</evidence>
<feature type="domain" description="HTH tetR-type" evidence="3">
    <location>
        <begin position="20"/>
        <end position="80"/>
    </location>
</feature>
<dbReference type="InterPro" id="IPR036271">
    <property type="entry name" value="Tet_transcr_reg_TetR-rel_C_sf"/>
</dbReference>
<dbReference type="RefSeq" id="WP_091177683.1">
    <property type="nucleotide sequence ID" value="NZ_FOFA01000001.1"/>
</dbReference>
<evidence type="ECO:0000259" key="3">
    <source>
        <dbReference type="PROSITE" id="PS50977"/>
    </source>
</evidence>
<dbReference type="SUPFAM" id="SSF46689">
    <property type="entry name" value="Homeodomain-like"/>
    <property type="match status" value="1"/>
</dbReference>
<dbReference type="PROSITE" id="PS50977">
    <property type="entry name" value="HTH_TETR_2"/>
    <property type="match status" value="1"/>
</dbReference>
<evidence type="ECO:0000313" key="4">
    <source>
        <dbReference type="EMBL" id="SEP79615.1"/>
    </source>
</evidence>
<organism evidence="4 5">
    <name type="scientific">Microlunatus flavus</name>
    <dbReference type="NCBI Taxonomy" id="1036181"/>
    <lineage>
        <taxon>Bacteria</taxon>
        <taxon>Bacillati</taxon>
        <taxon>Actinomycetota</taxon>
        <taxon>Actinomycetes</taxon>
        <taxon>Propionibacteriales</taxon>
        <taxon>Propionibacteriaceae</taxon>
        <taxon>Microlunatus</taxon>
    </lineage>
</organism>
<evidence type="ECO:0000256" key="2">
    <source>
        <dbReference type="PROSITE-ProRule" id="PRU00335"/>
    </source>
</evidence>
<dbReference type="Gene3D" id="1.10.357.10">
    <property type="entry name" value="Tetracycline Repressor, domain 2"/>
    <property type="match status" value="1"/>
</dbReference>
<dbReference type="Gene3D" id="1.10.10.60">
    <property type="entry name" value="Homeodomain-like"/>
    <property type="match status" value="1"/>
</dbReference>
<dbReference type="PANTHER" id="PTHR30055:SF226">
    <property type="entry name" value="HTH-TYPE TRANSCRIPTIONAL REGULATOR PKSA"/>
    <property type="match status" value="1"/>
</dbReference>
<dbReference type="InterPro" id="IPR050109">
    <property type="entry name" value="HTH-type_TetR-like_transc_reg"/>
</dbReference>
<protein>
    <submittedName>
        <fullName evidence="4">DNA-binding transcriptional regulator, AcrR family</fullName>
    </submittedName>
</protein>
<keyword evidence="5" id="KW-1185">Reference proteome</keyword>
<dbReference type="PANTHER" id="PTHR30055">
    <property type="entry name" value="HTH-TYPE TRANSCRIPTIONAL REGULATOR RUTR"/>
    <property type="match status" value="1"/>
</dbReference>
<dbReference type="InterPro" id="IPR001647">
    <property type="entry name" value="HTH_TetR"/>
</dbReference>
<dbReference type="AlphaFoldDB" id="A0A1H9ASV5"/>
<keyword evidence="1 2" id="KW-0238">DNA-binding</keyword>
<name>A0A1H9ASV5_9ACTN</name>
<gene>
    <name evidence="4" type="ORF">SAMN05421756_101714</name>
</gene>
<reference evidence="5" key="1">
    <citation type="submission" date="2016-10" db="EMBL/GenBank/DDBJ databases">
        <authorList>
            <person name="Varghese N."/>
            <person name="Submissions S."/>
        </authorList>
    </citation>
    <scope>NUCLEOTIDE SEQUENCE [LARGE SCALE GENOMIC DNA]</scope>
    <source>
        <strain evidence="5">CGMCC 4.6856</strain>
    </source>
</reference>
<dbReference type="GO" id="GO:0003700">
    <property type="term" value="F:DNA-binding transcription factor activity"/>
    <property type="evidence" value="ECO:0007669"/>
    <property type="project" value="TreeGrafter"/>
</dbReference>
<dbReference type="STRING" id="1036181.SAMN05421756_101714"/>
<dbReference type="Pfam" id="PF00440">
    <property type="entry name" value="TetR_N"/>
    <property type="match status" value="1"/>
</dbReference>
<feature type="DNA-binding region" description="H-T-H motif" evidence="2">
    <location>
        <begin position="43"/>
        <end position="62"/>
    </location>
</feature>
<accession>A0A1H9ASV5</accession>
<dbReference type="OrthoDB" id="4823039at2"/>
<dbReference type="EMBL" id="FOFA01000001">
    <property type="protein sequence ID" value="SEP79615.1"/>
    <property type="molecule type" value="Genomic_DNA"/>
</dbReference>